<feature type="non-terminal residue" evidence="2">
    <location>
        <position position="166"/>
    </location>
</feature>
<dbReference type="Proteomes" id="UP000070284">
    <property type="component" value="Unassembled WGS sequence"/>
</dbReference>
<dbReference type="GO" id="GO:0006013">
    <property type="term" value="P:mannose metabolic process"/>
    <property type="evidence" value="ECO:0007669"/>
    <property type="project" value="InterPro"/>
</dbReference>
<organism evidence="2 3">
    <name type="scientific">candidate division MSBL1 archaeon SCGC-AAA259E19</name>
    <dbReference type="NCBI Taxonomy" id="1698264"/>
    <lineage>
        <taxon>Archaea</taxon>
        <taxon>Methanobacteriati</taxon>
        <taxon>Methanobacteriota</taxon>
        <taxon>candidate division MSBL1</taxon>
    </lineage>
</organism>
<comment type="caution">
    <text evidence="2">The sequence shown here is derived from an EMBL/GenBank/DDBJ whole genome shotgun (WGS) entry which is preliminary data.</text>
</comment>
<dbReference type="EMBL" id="LHXO01000024">
    <property type="protein sequence ID" value="KXA95152.1"/>
    <property type="molecule type" value="Genomic_DNA"/>
</dbReference>
<dbReference type="GO" id="GO:0004559">
    <property type="term" value="F:alpha-mannosidase activity"/>
    <property type="evidence" value="ECO:0007669"/>
    <property type="project" value="InterPro"/>
</dbReference>
<keyword evidence="3" id="KW-1185">Reference proteome</keyword>
<name>A0A133ULN9_9EURY</name>
<protein>
    <recommendedName>
        <fullName evidence="1">Glycosyl hydrolase family 38 C-terminal domain-containing protein</fullName>
    </recommendedName>
</protein>
<sequence length="166" mass="18627">MEDGPVTATIKCVHSYGDSEIEVEIRLQSGIPEIFFKLDANWEEVGNPEIGVPVLKANFPVNVENPIHCQDIPFGTIRRNMDGKDIPVQKWADVRDSESGRGMTVANDTTYGYAGEDNEISLTLLRSSYEPDPYPEIGRRIIKYSLYPHGRNWTPTLSTKLSAELN</sequence>
<dbReference type="AlphaFoldDB" id="A0A133ULN9"/>
<gene>
    <name evidence="2" type="ORF">AKJ65_02505</name>
</gene>
<accession>A0A133ULN9</accession>
<dbReference type="InterPro" id="IPR011013">
    <property type="entry name" value="Gal_mutarotase_sf_dom"/>
</dbReference>
<dbReference type="Gene3D" id="2.70.98.30">
    <property type="entry name" value="Golgi alpha-mannosidase II, domain 4"/>
    <property type="match status" value="1"/>
</dbReference>
<dbReference type="PANTHER" id="PTHR46017">
    <property type="entry name" value="ALPHA-MANNOSIDASE 2C1"/>
    <property type="match status" value="1"/>
</dbReference>
<evidence type="ECO:0000313" key="2">
    <source>
        <dbReference type="EMBL" id="KXA95152.1"/>
    </source>
</evidence>
<dbReference type="SUPFAM" id="SSF74650">
    <property type="entry name" value="Galactose mutarotase-like"/>
    <property type="match status" value="1"/>
</dbReference>
<reference evidence="2 3" key="1">
    <citation type="journal article" date="2016" name="Sci. Rep.">
        <title>Metabolic traits of an uncultured archaeal lineage -MSBL1- from brine pools of the Red Sea.</title>
        <authorList>
            <person name="Mwirichia R."/>
            <person name="Alam I."/>
            <person name="Rashid M."/>
            <person name="Vinu M."/>
            <person name="Ba-Alawi W."/>
            <person name="Anthony Kamau A."/>
            <person name="Kamanda Ngugi D."/>
            <person name="Goker M."/>
            <person name="Klenk H.P."/>
            <person name="Bajic V."/>
            <person name="Stingl U."/>
        </authorList>
    </citation>
    <scope>NUCLEOTIDE SEQUENCE [LARGE SCALE GENOMIC DNA]</scope>
    <source>
        <strain evidence="2">SCGC-AAA259E19</strain>
    </source>
</reference>
<dbReference type="PANTHER" id="PTHR46017:SF1">
    <property type="entry name" value="ALPHA-MANNOSIDASE 2C1"/>
    <property type="match status" value="1"/>
</dbReference>
<proteinExistence type="predicted"/>
<dbReference type="InterPro" id="IPR011682">
    <property type="entry name" value="Glyco_hydro_38_C"/>
</dbReference>
<evidence type="ECO:0000259" key="1">
    <source>
        <dbReference type="Pfam" id="PF07748"/>
    </source>
</evidence>
<dbReference type="Pfam" id="PF07748">
    <property type="entry name" value="Glyco_hydro_38C"/>
    <property type="match status" value="1"/>
</dbReference>
<dbReference type="GO" id="GO:0030246">
    <property type="term" value="F:carbohydrate binding"/>
    <property type="evidence" value="ECO:0007669"/>
    <property type="project" value="InterPro"/>
</dbReference>
<evidence type="ECO:0000313" key="3">
    <source>
        <dbReference type="Proteomes" id="UP000070284"/>
    </source>
</evidence>
<feature type="domain" description="Glycosyl hydrolase family 38 C-terminal" evidence="1">
    <location>
        <begin position="1"/>
        <end position="133"/>
    </location>
</feature>
<dbReference type="GO" id="GO:0009313">
    <property type="term" value="P:oligosaccharide catabolic process"/>
    <property type="evidence" value="ECO:0007669"/>
    <property type="project" value="TreeGrafter"/>
</dbReference>